<dbReference type="AlphaFoldDB" id="A0AA35RW83"/>
<dbReference type="InterPro" id="IPR036661">
    <property type="entry name" value="Luciferase-like_sf"/>
</dbReference>
<dbReference type="Proteomes" id="UP001174909">
    <property type="component" value="Unassembled WGS sequence"/>
</dbReference>
<sequence>MKIGVSIPRLPDAEGIREFCERAERLGFESVMAGDHIVLPVDGTNQYPYTPTGAFQRPSDEPFLETMTMLGTPDFVAENLPYLREQTELAGRDPADITISLKRSLHFTDMGGADEGVGVRSGGALINTTQAVIDDVHYCNELGIDQLTFDFRVDGIGPCIQVMEHLAEHILPVAERFG</sequence>
<evidence type="ECO:0000313" key="2">
    <source>
        <dbReference type="Proteomes" id="UP001174909"/>
    </source>
</evidence>
<dbReference type="GO" id="GO:0016705">
    <property type="term" value="F:oxidoreductase activity, acting on paired donors, with incorporation or reduction of molecular oxygen"/>
    <property type="evidence" value="ECO:0007669"/>
    <property type="project" value="InterPro"/>
</dbReference>
<comment type="caution">
    <text evidence="1">The sequence shown here is derived from an EMBL/GenBank/DDBJ whole genome shotgun (WGS) entry which is preliminary data.</text>
</comment>
<dbReference type="EMBL" id="CASHTH010001687">
    <property type="protein sequence ID" value="CAI8018367.1"/>
    <property type="molecule type" value="Genomic_DNA"/>
</dbReference>
<evidence type="ECO:0000313" key="1">
    <source>
        <dbReference type="EMBL" id="CAI8018367.1"/>
    </source>
</evidence>
<dbReference type="Gene3D" id="3.20.20.30">
    <property type="entry name" value="Luciferase-like domain"/>
    <property type="match status" value="2"/>
</dbReference>
<organism evidence="1 2">
    <name type="scientific">Geodia barretti</name>
    <name type="common">Barrett's horny sponge</name>
    <dbReference type="NCBI Taxonomy" id="519541"/>
    <lineage>
        <taxon>Eukaryota</taxon>
        <taxon>Metazoa</taxon>
        <taxon>Porifera</taxon>
        <taxon>Demospongiae</taxon>
        <taxon>Heteroscleromorpha</taxon>
        <taxon>Tetractinellida</taxon>
        <taxon>Astrophorina</taxon>
        <taxon>Geodiidae</taxon>
        <taxon>Geodia</taxon>
    </lineage>
</organism>
<keyword evidence="2" id="KW-1185">Reference proteome</keyword>
<gene>
    <name evidence="1" type="ORF">GBAR_LOCUS11135</name>
</gene>
<accession>A0AA35RW83</accession>
<protein>
    <recommendedName>
        <fullName evidence="3">Luciferase-like domain-containing protein</fullName>
    </recommendedName>
</protein>
<evidence type="ECO:0008006" key="3">
    <source>
        <dbReference type="Google" id="ProtNLM"/>
    </source>
</evidence>
<name>A0AA35RW83_GEOBA</name>
<proteinExistence type="predicted"/>
<reference evidence="1" key="1">
    <citation type="submission" date="2023-03" db="EMBL/GenBank/DDBJ databases">
        <authorList>
            <person name="Steffen K."/>
            <person name="Cardenas P."/>
        </authorList>
    </citation>
    <scope>NUCLEOTIDE SEQUENCE</scope>
</reference>
<dbReference type="SUPFAM" id="SSF51679">
    <property type="entry name" value="Bacterial luciferase-like"/>
    <property type="match status" value="2"/>
</dbReference>